<feature type="repeat" description="TPR" evidence="1">
    <location>
        <begin position="131"/>
        <end position="164"/>
    </location>
</feature>
<organism evidence="4 5">
    <name type="scientific">Desulfofustis glycolicus DSM 9705</name>
    <dbReference type="NCBI Taxonomy" id="1121409"/>
    <lineage>
        <taxon>Bacteria</taxon>
        <taxon>Pseudomonadati</taxon>
        <taxon>Thermodesulfobacteriota</taxon>
        <taxon>Desulfobulbia</taxon>
        <taxon>Desulfobulbales</taxon>
        <taxon>Desulfocapsaceae</taxon>
        <taxon>Desulfofustis</taxon>
    </lineage>
</organism>
<keyword evidence="3" id="KW-0732">Signal</keyword>
<feature type="chain" id="PRO_5012432105" evidence="3">
    <location>
        <begin position="27"/>
        <end position="203"/>
    </location>
</feature>
<evidence type="ECO:0000313" key="5">
    <source>
        <dbReference type="Proteomes" id="UP000184139"/>
    </source>
</evidence>
<evidence type="ECO:0000256" key="3">
    <source>
        <dbReference type="SAM" id="SignalP"/>
    </source>
</evidence>
<dbReference type="SUPFAM" id="SSF48452">
    <property type="entry name" value="TPR-like"/>
    <property type="match status" value="1"/>
</dbReference>
<evidence type="ECO:0000313" key="4">
    <source>
        <dbReference type="EMBL" id="SHI11310.1"/>
    </source>
</evidence>
<reference evidence="4 5" key="1">
    <citation type="submission" date="2016-11" db="EMBL/GenBank/DDBJ databases">
        <authorList>
            <person name="Jaros S."/>
            <person name="Januszkiewicz K."/>
            <person name="Wedrychowicz H."/>
        </authorList>
    </citation>
    <scope>NUCLEOTIDE SEQUENCE [LARGE SCALE GENOMIC DNA]</scope>
    <source>
        <strain evidence="4 5">DSM 9705</strain>
    </source>
</reference>
<keyword evidence="5" id="KW-1185">Reference proteome</keyword>
<name>A0A1M5YGX6_9BACT</name>
<dbReference type="RefSeq" id="WP_073378967.1">
    <property type="nucleotide sequence ID" value="NZ_FQXS01000037.1"/>
</dbReference>
<feature type="region of interest" description="Disordered" evidence="2">
    <location>
        <begin position="172"/>
        <end position="203"/>
    </location>
</feature>
<evidence type="ECO:0000256" key="2">
    <source>
        <dbReference type="SAM" id="MobiDB-lite"/>
    </source>
</evidence>
<gene>
    <name evidence="4" type="ORF">SAMN02745124_04023</name>
</gene>
<dbReference type="EMBL" id="FQXS01000037">
    <property type="protein sequence ID" value="SHI11310.1"/>
    <property type="molecule type" value="Genomic_DNA"/>
</dbReference>
<evidence type="ECO:0000256" key="1">
    <source>
        <dbReference type="PROSITE-ProRule" id="PRU00339"/>
    </source>
</evidence>
<protein>
    <submittedName>
        <fullName evidence="4">Uncharacterized protein</fullName>
    </submittedName>
</protein>
<keyword evidence="1" id="KW-0802">TPR repeat</keyword>
<proteinExistence type="predicted"/>
<dbReference type="PROSITE" id="PS50005">
    <property type="entry name" value="TPR"/>
    <property type="match status" value="1"/>
</dbReference>
<dbReference type="InterPro" id="IPR011990">
    <property type="entry name" value="TPR-like_helical_dom_sf"/>
</dbReference>
<feature type="signal peptide" evidence="3">
    <location>
        <begin position="1"/>
        <end position="26"/>
    </location>
</feature>
<dbReference type="AlphaFoldDB" id="A0A1M5YGX6"/>
<sequence>MRKKTFVALHVFVFLALLCVAQNATANDHFNDPKLNQALQDILEGFDFETATLDDCRDPYDRMMVAISEGVFEGSKYYLANAYGYQGMLRMCLSQNMTDEEFLQKIGPILESFKMAQKAAPDWAPPYSMLGNIYRALGNYTQSPTDFREAERFLKKALQLNPDKAEYREMLREIQQNLPADKGAGGQSSGSKSNEGFEPIPFE</sequence>
<dbReference type="Proteomes" id="UP000184139">
    <property type="component" value="Unassembled WGS sequence"/>
</dbReference>
<dbReference type="Gene3D" id="1.25.40.10">
    <property type="entry name" value="Tetratricopeptide repeat domain"/>
    <property type="match status" value="1"/>
</dbReference>
<dbReference type="InterPro" id="IPR019734">
    <property type="entry name" value="TPR_rpt"/>
</dbReference>
<accession>A0A1M5YGX6</accession>